<comment type="caution">
    <text evidence="1">The sequence shown here is derived from an EMBL/GenBank/DDBJ whole genome shotgun (WGS) entry which is preliminary data.</text>
</comment>
<keyword evidence="2" id="KW-1185">Reference proteome</keyword>
<organism evidence="1 2">
    <name type="scientific">Diceros bicornis minor</name>
    <name type="common">South-central black rhinoceros</name>
    <dbReference type="NCBI Taxonomy" id="77932"/>
    <lineage>
        <taxon>Eukaryota</taxon>
        <taxon>Metazoa</taxon>
        <taxon>Chordata</taxon>
        <taxon>Craniata</taxon>
        <taxon>Vertebrata</taxon>
        <taxon>Euteleostomi</taxon>
        <taxon>Mammalia</taxon>
        <taxon>Eutheria</taxon>
        <taxon>Laurasiatheria</taxon>
        <taxon>Perissodactyla</taxon>
        <taxon>Rhinocerotidae</taxon>
        <taxon>Diceros</taxon>
    </lineage>
</organism>
<name>A0A7J7EM13_DICBM</name>
<evidence type="ECO:0000313" key="2">
    <source>
        <dbReference type="Proteomes" id="UP000551758"/>
    </source>
</evidence>
<dbReference type="EMBL" id="JACDTQ010002688">
    <property type="protein sequence ID" value="KAF5916778.1"/>
    <property type="molecule type" value="Genomic_DNA"/>
</dbReference>
<dbReference type="AlphaFoldDB" id="A0A7J7EM13"/>
<sequence>MKGPHTLQCWANNTWVPELRSCSRGSSASHCVLVGMKSLWSSSVPLCECEYKEQLSRLFPIKE</sequence>
<reference evidence="1 2" key="1">
    <citation type="journal article" date="2020" name="Mol. Biol. Evol.">
        <title>Interspecific Gene Flow and the Evolution of Specialization in Black and White Rhinoceros.</title>
        <authorList>
            <person name="Moodley Y."/>
            <person name="Westbury M.V."/>
            <person name="Russo I.M."/>
            <person name="Gopalakrishnan S."/>
            <person name="Rakotoarivelo A."/>
            <person name="Olsen R.A."/>
            <person name="Prost S."/>
            <person name="Tunstall T."/>
            <person name="Ryder O.A."/>
            <person name="Dalen L."/>
            <person name="Bruford M.W."/>
        </authorList>
    </citation>
    <scope>NUCLEOTIDE SEQUENCE [LARGE SCALE GENOMIC DNA]</scope>
    <source>
        <strain evidence="1">SBR-YM</strain>
        <tissue evidence="1">Skin</tissue>
    </source>
</reference>
<evidence type="ECO:0000313" key="1">
    <source>
        <dbReference type="EMBL" id="KAF5916778.1"/>
    </source>
</evidence>
<protein>
    <submittedName>
        <fullName evidence="1">Uncharacterized protein</fullName>
    </submittedName>
</protein>
<accession>A0A7J7EM13</accession>
<gene>
    <name evidence="1" type="ORF">HPG69_005573</name>
</gene>
<dbReference type="Proteomes" id="UP000551758">
    <property type="component" value="Unassembled WGS sequence"/>
</dbReference>
<proteinExistence type="predicted"/>